<reference evidence="1 2" key="1">
    <citation type="journal article" date="2018" name="Front. Microbiol.">
        <title>Hydrolytic Capabilities as a Key to Environmental Success: Chitinolytic and Cellulolytic Acidobacteria From Acidic Sub-arctic Soils and Boreal Peatlands.</title>
        <authorList>
            <person name="Belova S.E."/>
            <person name="Ravin N.V."/>
            <person name="Pankratov T.A."/>
            <person name="Rakitin A.L."/>
            <person name="Ivanova A.A."/>
            <person name="Beletsky A.V."/>
            <person name="Mardanov A.V."/>
            <person name="Sinninghe Damste J.S."/>
            <person name="Dedysh S.N."/>
        </authorList>
    </citation>
    <scope>NUCLEOTIDE SEQUENCE [LARGE SCALE GENOMIC DNA]</scope>
    <source>
        <strain evidence="1 2">SBC82</strain>
    </source>
</reference>
<name>A0A2Z5G0Y9_9BACT</name>
<dbReference type="AlphaFoldDB" id="A0A2Z5G0Y9"/>
<evidence type="ECO:0000313" key="2">
    <source>
        <dbReference type="Proteomes" id="UP000253606"/>
    </source>
</evidence>
<dbReference type="EMBL" id="CP030840">
    <property type="protein sequence ID" value="AXC12377.1"/>
    <property type="molecule type" value="Genomic_DNA"/>
</dbReference>
<dbReference type="Proteomes" id="UP000253606">
    <property type="component" value="Chromosome"/>
</dbReference>
<accession>A0A2Z5G0Y9</accession>
<proteinExistence type="predicted"/>
<protein>
    <submittedName>
        <fullName evidence="1">Uncharacterized protein</fullName>
    </submittedName>
</protein>
<gene>
    <name evidence="1" type="ORF">ACPOL_3080</name>
</gene>
<organism evidence="1 2">
    <name type="scientific">Acidisarcina polymorpha</name>
    <dbReference type="NCBI Taxonomy" id="2211140"/>
    <lineage>
        <taxon>Bacteria</taxon>
        <taxon>Pseudomonadati</taxon>
        <taxon>Acidobacteriota</taxon>
        <taxon>Terriglobia</taxon>
        <taxon>Terriglobales</taxon>
        <taxon>Acidobacteriaceae</taxon>
        <taxon>Acidisarcina</taxon>
    </lineage>
</organism>
<keyword evidence="2" id="KW-1185">Reference proteome</keyword>
<evidence type="ECO:0000313" key="1">
    <source>
        <dbReference type="EMBL" id="AXC12377.1"/>
    </source>
</evidence>
<sequence length="85" mass="9116">MPTRAARSGGIAAEENLHVDAVLIHLRDTFRACLCSELRVIEMSIGNGRCSSPSSIAPLSPEPSSVNSLTMSKEDKVTIIMGWAM</sequence>
<dbReference type="KEGG" id="abas:ACPOL_3080"/>